<dbReference type="GO" id="GO:0044773">
    <property type="term" value="P:mitotic DNA damage checkpoint signaling"/>
    <property type="evidence" value="ECO:0007669"/>
    <property type="project" value="TreeGrafter"/>
</dbReference>
<evidence type="ECO:0000313" key="3">
    <source>
        <dbReference type="EMBL" id="KAF2005055.1"/>
    </source>
</evidence>
<dbReference type="PANTHER" id="PTHR44167">
    <property type="entry name" value="OVARIAN-SPECIFIC SERINE/THREONINE-PROTEIN KINASE LOK-RELATED"/>
    <property type="match status" value="1"/>
</dbReference>
<dbReference type="EMBL" id="ML977564">
    <property type="protein sequence ID" value="KAF2005055.1"/>
    <property type="molecule type" value="Genomic_DNA"/>
</dbReference>
<keyword evidence="3" id="KW-0808">Transferase</keyword>
<proteinExistence type="predicted"/>
<keyword evidence="4" id="KW-1185">Reference proteome</keyword>
<organism evidence="3 4">
    <name type="scientific">Amniculicola lignicola CBS 123094</name>
    <dbReference type="NCBI Taxonomy" id="1392246"/>
    <lineage>
        <taxon>Eukaryota</taxon>
        <taxon>Fungi</taxon>
        <taxon>Dikarya</taxon>
        <taxon>Ascomycota</taxon>
        <taxon>Pezizomycotina</taxon>
        <taxon>Dothideomycetes</taxon>
        <taxon>Pleosporomycetidae</taxon>
        <taxon>Pleosporales</taxon>
        <taxon>Amniculicolaceae</taxon>
        <taxon>Amniculicola</taxon>
    </lineage>
</organism>
<dbReference type="Gene3D" id="1.10.510.10">
    <property type="entry name" value="Transferase(Phosphotransferase) domain 1"/>
    <property type="match status" value="1"/>
</dbReference>
<dbReference type="SMART" id="SM00220">
    <property type="entry name" value="S_TKc"/>
    <property type="match status" value="1"/>
</dbReference>
<dbReference type="InterPro" id="IPR011009">
    <property type="entry name" value="Kinase-like_dom_sf"/>
</dbReference>
<dbReference type="GO" id="GO:0004674">
    <property type="term" value="F:protein serine/threonine kinase activity"/>
    <property type="evidence" value="ECO:0007669"/>
    <property type="project" value="TreeGrafter"/>
</dbReference>
<dbReference type="CDD" id="cd00180">
    <property type="entry name" value="PKc"/>
    <property type="match status" value="1"/>
</dbReference>
<dbReference type="AlphaFoldDB" id="A0A6A5X0W7"/>
<protein>
    <submittedName>
        <fullName evidence="3">Kinase-like protein</fullName>
    </submittedName>
</protein>
<gene>
    <name evidence="3" type="ORF">P154DRAFT_518627</name>
</gene>
<dbReference type="PROSITE" id="PS50011">
    <property type="entry name" value="PROTEIN_KINASE_DOM"/>
    <property type="match status" value="1"/>
</dbReference>
<feature type="region of interest" description="Disordered" evidence="1">
    <location>
        <begin position="1"/>
        <end position="24"/>
    </location>
</feature>
<evidence type="ECO:0000256" key="1">
    <source>
        <dbReference type="SAM" id="MobiDB-lite"/>
    </source>
</evidence>
<evidence type="ECO:0000259" key="2">
    <source>
        <dbReference type="PROSITE" id="PS50011"/>
    </source>
</evidence>
<dbReference type="Proteomes" id="UP000799779">
    <property type="component" value="Unassembled WGS sequence"/>
</dbReference>
<dbReference type="Gene3D" id="3.30.200.20">
    <property type="entry name" value="Phosphorylase Kinase, domain 1"/>
    <property type="match status" value="1"/>
</dbReference>
<evidence type="ECO:0000313" key="4">
    <source>
        <dbReference type="Proteomes" id="UP000799779"/>
    </source>
</evidence>
<feature type="domain" description="Protein kinase" evidence="2">
    <location>
        <begin position="293"/>
        <end position="609"/>
    </location>
</feature>
<dbReference type="GO" id="GO:0005634">
    <property type="term" value="C:nucleus"/>
    <property type="evidence" value="ECO:0007669"/>
    <property type="project" value="TreeGrafter"/>
</dbReference>
<dbReference type="Pfam" id="PF00069">
    <property type="entry name" value="Pkinase"/>
    <property type="match status" value="1"/>
</dbReference>
<accession>A0A6A5X0W7</accession>
<dbReference type="PANTHER" id="PTHR44167:SF24">
    <property type="entry name" value="SERINE_THREONINE-PROTEIN KINASE CHK2"/>
    <property type="match status" value="1"/>
</dbReference>
<reference evidence="3" key="1">
    <citation type="journal article" date="2020" name="Stud. Mycol.">
        <title>101 Dothideomycetes genomes: a test case for predicting lifestyles and emergence of pathogens.</title>
        <authorList>
            <person name="Haridas S."/>
            <person name="Albert R."/>
            <person name="Binder M."/>
            <person name="Bloem J."/>
            <person name="Labutti K."/>
            <person name="Salamov A."/>
            <person name="Andreopoulos B."/>
            <person name="Baker S."/>
            <person name="Barry K."/>
            <person name="Bills G."/>
            <person name="Bluhm B."/>
            <person name="Cannon C."/>
            <person name="Castanera R."/>
            <person name="Culley D."/>
            <person name="Daum C."/>
            <person name="Ezra D."/>
            <person name="Gonzalez J."/>
            <person name="Henrissat B."/>
            <person name="Kuo A."/>
            <person name="Liang C."/>
            <person name="Lipzen A."/>
            <person name="Lutzoni F."/>
            <person name="Magnuson J."/>
            <person name="Mondo S."/>
            <person name="Nolan M."/>
            <person name="Ohm R."/>
            <person name="Pangilinan J."/>
            <person name="Park H.-J."/>
            <person name="Ramirez L."/>
            <person name="Alfaro M."/>
            <person name="Sun H."/>
            <person name="Tritt A."/>
            <person name="Yoshinaga Y."/>
            <person name="Zwiers L.-H."/>
            <person name="Turgeon B."/>
            <person name="Goodwin S."/>
            <person name="Spatafora J."/>
            <person name="Crous P."/>
            <person name="Grigoriev I."/>
        </authorList>
    </citation>
    <scope>NUCLEOTIDE SEQUENCE</scope>
    <source>
        <strain evidence="3">CBS 123094</strain>
    </source>
</reference>
<dbReference type="SUPFAM" id="SSF56112">
    <property type="entry name" value="Protein kinase-like (PK-like)"/>
    <property type="match status" value="1"/>
</dbReference>
<dbReference type="GO" id="GO:0005524">
    <property type="term" value="F:ATP binding"/>
    <property type="evidence" value="ECO:0007669"/>
    <property type="project" value="InterPro"/>
</dbReference>
<dbReference type="OrthoDB" id="4062651at2759"/>
<dbReference type="InterPro" id="IPR000719">
    <property type="entry name" value="Prot_kinase_dom"/>
</dbReference>
<sequence>MEGEGEEEAHGKESNELNPNLTTKKIIPCSETVLESGDILEISPAHTETSSAKRKRAANIDSTAEKKVRIPEFLKDGAFDISESEPNISAGSRVANWEQQYFDPYDPMVDADPFGLAASMSFPTYFPRHDKTTTDALNPDLRALCTEKNVARLPPASYYSVNAEPASDQRTLNVSPSFHNYIFGRDSYNFSPMSACSWGTPMSMMSANTPSSFVSARSTFNSPAYIFHSPFEPIREIVSMTPPPVTRGPIGKLNEDYRQYLENNNILLPQDKEINWSGKGQHLTFVPQEVVPLKVISHLGSSRTATVDKVKCKRIILAKKTMRCSRVFSITDGLREVEHLHKLRHFHIVQLVGSYLQARNFSILMYPAADYHLGTFLEDTAEMVELGPSRDDPSTKLRTMNNSSSEFDRRRIFIFSSLGCLASTVSYIHAHTTKHMDIKPQNILVRRVRPSNSRAVNDGPWRIYLADFGLSKSFEETGHSQTDGPTARTPKYCAPEVYNFEPRGRASDVFSLGCVFLEMLAVYFDIHPQNFADFRRGDDENVESDDSFRSNLDRVSEWIRDRQSQCSFDWQERTLDNVSEMIKKDPADRPTAADVEGYFKSEKLSEHFFSKWCCGQDPEPYVAAEEGDEGA</sequence>
<keyword evidence="3" id="KW-0418">Kinase</keyword>
<dbReference type="GO" id="GO:0005737">
    <property type="term" value="C:cytoplasm"/>
    <property type="evidence" value="ECO:0007669"/>
    <property type="project" value="TreeGrafter"/>
</dbReference>
<name>A0A6A5X0W7_9PLEO</name>